<comment type="function">
    <text evidence="5">May play the central regulatory role in sporulation. It may be an element of the effector pathway responsible for the activation of sporulation genes in response to nutritional stress. Spo0A may act in concert with spo0H (a sigma factor) to control the expression of some genes that are critical to the sporulation process.</text>
</comment>
<dbReference type="Gene3D" id="3.40.50.2300">
    <property type="match status" value="1"/>
</dbReference>
<evidence type="ECO:0000256" key="4">
    <source>
        <dbReference type="ARBA" id="ARBA00023163"/>
    </source>
</evidence>
<keyword evidence="6" id="KW-0597">Phosphoprotein</keyword>
<dbReference type="RefSeq" id="WP_177963078.1">
    <property type="nucleotide sequence ID" value="NZ_JBBMEX010000015.1"/>
</dbReference>
<evidence type="ECO:0000259" key="9">
    <source>
        <dbReference type="PROSITE" id="PS51755"/>
    </source>
</evidence>
<dbReference type="Gene3D" id="1.10.10.10">
    <property type="entry name" value="Winged helix-like DNA-binding domain superfamily/Winged helix DNA-binding domain"/>
    <property type="match status" value="1"/>
</dbReference>
<dbReference type="Proteomes" id="UP001454489">
    <property type="component" value="Unassembled WGS sequence"/>
</dbReference>
<evidence type="ECO:0000256" key="1">
    <source>
        <dbReference type="ARBA" id="ARBA00018672"/>
    </source>
</evidence>
<evidence type="ECO:0000256" key="2">
    <source>
        <dbReference type="ARBA" id="ARBA00023015"/>
    </source>
</evidence>
<dbReference type="InterPro" id="IPR001789">
    <property type="entry name" value="Sig_transdc_resp-reg_receiver"/>
</dbReference>
<feature type="domain" description="OmpR/PhoB-type" evidence="9">
    <location>
        <begin position="138"/>
        <end position="237"/>
    </location>
</feature>
<dbReference type="PROSITE" id="PS51755">
    <property type="entry name" value="OMPR_PHOB"/>
    <property type="match status" value="1"/>
</dbReference>
<dbReference type="CDD" id="cd17574">
    <property type="entry name" value="REC_OmpR"/>
    <property type="match status" value="1"/>
</dbReference>
<dbReference type="InterPro" id="IPR016032">
    <property type="entry name" value="Sig_transdc_resp-reg_C-effctor"/>
</dbReference>
<feature type="DNA-binding region" description="OmpR/PhoB-type" evidence="7">
    <location>
        <begin position="138"/>
        <end position="237"/>
    </location>
</feature>
<keyword evidence="11" id="KW-1185">Reference proteome</keyword>
<dbReference type="PANTHER" id="PTHR48111:SF26">
    <property type="entry name" value="STAGE 0 SPORULATION PROTEIN A HOMOLOG"/>
    <property type="match status" value="1"/>
</dbReference>
<evidence type="ECO:0000256" key="7">
    <source>
        <dbReference type="PROSITE-ProRule" id="PRU01091"/>
    </source>
</evidence>
<evidence type="ECO:0000313" key="10">
    <source>
        <dbReference type="EMBL" id="MEQ2558684.1"/>
    </source>
</evidence>
<dbReference type="Pfam" id="PF00486">
    <property type="entry name" value="Trans_reg_C"/>
    <property type="match status" value="1"/>
</dbReference>
<dbReference type="SUPFAM" id="SSF46894">
    <property type="entry name" value="C-terminal effector domain of the bipartite response regulators"/>
    <property type="match status" value="1"/>
</dbReference>
<dbReference type="PROSITE" id="PS50110">
    <property type="entry name" value="RESPONSE_REGULATORY"/>
    <property type="match status" value="1"/>
</dbReference>
<dbReference type="PANTHER" id="PTHR48111">
    <property type="entry name" value="REGULATOR OF RPOS"/>
    <property type="match status" value="1"/>
</dbReference>
<reference evidence="10 11" key="1">
    <citation type="submission" date="2024-03" db="EMBL/GenBank/DDBJ databases">
        <title>Human intestinal bacterial collection.</title>
        <authorList>
            <person name="Pauvert C."/>
            <person name="Hitch T.C.A."/>
            <person name="Clavel T."/>
        </authorList>
    </citation>
    <scope>NUCLEOTIDE SEQUENCE [LARGE SCALE GENOMIC DNA]</scope>
    <source>
        <strain evidence="10 11">CLA-AA-H185</strain>
    </source>
</reference>
<dbReference type="CDD" id="cd00383">
    <property type="entry name" value="trans_reg_C"/>
    <property type="match status" value="1"/>
</dbReference>
<evidence type="ECO:0000313" key="11">
    <source>
        <dbReference type="Proteomes" id="UP001454489"/>
    </source>
</evidence>
<name>A0ABV1HG55_9FIRM</name>
<dbReference type="InterPro" id="IPR011006">
    <property type="entry name" value="CheY-like_superfamily"/>
</dbReference>
<evidence type="ECO:0000256" key="5">
    <source>
        <dbReference type="ARBA" id="ARBA00024867"/>
    </source>
</evidence>
<gene>
    <name evidence="10" type="ORF">WMO43_12560</name>
</gene>
<keyword evidence="3 7" id="KW-0238">DNA-binding</keyword>
<dbReference type="InterPro" id="IPR001867">
    <property type="entry name" value="OmpR/PhoB-type_DNA-bd"/>
</dbReference>
<dbReference type="SUPFAM" id="SSF52172">
    <property type="entry name" value="CheY-like"/>
    <property type="match status" value="1"/>
</dbReference>
<proteinExistence type="predicted"/>
<comment type="caution">
    <text evidence="10">The sequence shown here is derived from an EMBL/GenBank/DDBJ whole genome shotgun (WGS) entry which is preliminary data.</text>
</comment>
<keyword evidence="2" id="KW-0805">Transcription regulation</keyword>
<evidence type="ECO:0000256" key="3">
    <source>
        <dbReference type="ARBA" id="ARBA00023125"/>
    </source>
</evidence>
<dbReference type="Gene3D" id="6.10.250.690">
    <property type="match status" value="1"/>
</dbReference>
<feature type="modified residue" description="4-aspartylphosphate" evidence="6">
    <location>
        <position position="53"/>
    </location>
</feature>
<dbReference type="SMART" id="SM00448">
    <property type="entry name" value="REC"/>
    <property type="match status" value="1"/>
</dbReference>
<dbReference type="Pfam" id="PF00072">
    <property type="entry name" value="Response_reg"/>
    <property type="match status" value="1"/>
</dbReference>
<dbReference type="EMBL" id="JBBMEX010000015">
    <property type="protein sequence ID" value="MEQ2558684.1"/>
    <property type="molecule type" value="Genomic_DNA"/>
</dbReference>
<organism evidence="10 11">
    <name type="scientific">Maccoyibacter intestinihominis</name>
    <dbReference type="NCBI Taxonomy" id="3133499"/>
    <lineage>
        <taxon>Bacteria</taxon>
        <taxon>Bacillati</taxon>
        <taxon>Bacillota</taxon>
        <taxon>Clostridia</taxon>
        <taxon>Lachnospirales</taxon>
        <taxon>Lachnospiraceae</taxon>
        <taxon>Maccoyibacter</taxon>
    </lineage>
</organism>
<keyword evidence="4" id="KW-0804">Transcription</keyword>
<sequence length="237" mass="27405">MREKILIVEDEEEIAMLEQDYLEINGFQTRIESDGEQAVELALTGEFDLILLDLMLPGKNGYDICREIRDKVDVPILMVTARTESIDKVLGLGLGADDYISKPFDPAELVARVKSHLNRYERLTKNGEPQNGTEGREKDVIKIDGIEIHTRSWKVFRDGEEIRFPNREFELLKFLAMNPNIVFSKEELFEKIWGYDYVGDSVTVTVHINRIREKIEEDSKNPKIIETVWGAGYRLNR</sequence>
<accession>A0ABV1HG55</accession>
<dbReference type="SMART" id="SM00862">
    <property type="entry name" value="Trans_reg_C"/>
    <property type="match status" value="1"/>
</dbReference>
<feature type="domain" description="Response regulatory" evidence="8">
    <location>
        <begin position="4"/>
        <end position="117"/>
    </location>
</feature>
<evidence type="ECO:0000256" key="6">
    <source>
        <dbReference type="PROSITE-ProRule" id="PRU00169"/>
    </source>
</evidence>
<dbReference type="InterPro" id="IPR039420">
    <property type="entry name" value="WalR-like"/>
</dbReference>
<dbReference type="InterPro" id="IPR036388">
    <property type="entry name" value="WH-like_DNA-bd_sf"/>
</dbReference>
<protein>
    <recommendedName>
        <fullName evidence="1">Stage 0 sporulation protein A homolog</fullName>
    </recommendedName>
</protein>
<evidence type="ECO:0000259" key="8">
    <source>
        <dbReference type="PROSITE" id="PS50110"/>
    </source>
</evidence>